<dbReference type="EMBL" id="MU806702">
    <property type="protein sequence ID" value="KAJ3833410.1"/>
    <property type="molecule type" value="Genomic_DNA"/>
</dbReference>
<comment type="caution">
    <text evidence="2">The sequence shown here is derived from an EMBL/GenBank/DDBJ whole genome shotgun (WGS) entry which is preliminary data.</text>
</comment>
<gene>
    <name evidence="2" type="ORF">F5878DRAFT_645960</name>
</gene>
<reference evidence="2" key="1">
    <citation type="submission" date="2022-08" db="EMBL/GenBank/DDBJ databases">
        <authorList>
            <consortium name="DOE Joint Genome Institute"/>
            <person name="Min B."/>
            <person name="Riley R."/>
            <person name="Sierra-Patev S."/>
            <person name="Naranjo-Ortiz M."/>
            <person name="Looney B."/>
            <person name="Konkel Z."/>
            <person name="Slot J.C."/>
            <person name="Sakamoto Y."/>
            <person name="Steenwyk J.L."/>
            <person name="Rokas A."/>
            <person name="Carro J."/>
            <person name="Camarero S."/>
            <person name="Ferreira P."/>
            <person name="Molpeceres G."/>
            <person name="Ruiz-Duenas F.J."/>
            <person name="Serrano A."/>
            <person name="Henrissat B."/>
            <person name="Drula E."/>
            <person name="Hughes K.W."/>
            <person name="Mata J.L."/>
            <person name="Ishikawa N.K."/>
            <person name="Vargas-Isla R."/>
            <person name="Ushijima S."/>
            <person name="Smith C.A."/>
            <person name="Ahrendt S."/>
            <person name="Andreopoulos W."/>
            <person name="He G."/>
            <person name="Labutti K."/>
            <person name="Lipzen A."/>
            <person name="Ng V."/>
            <person name="Sandor L."/>
            <person name="Barry K."/>
            <person name="Martinez A.T."/>
            <person name="Xiao Y."/>
            <person name="Gibbons J.G."/>
            <person name="Terashima K."/>
            <person name="Hibbett D.S."/>
            <person name="Grigoriev I.V."/>
        </authorList>
    </citation>
    <scope>NUCLEOTIDE SEQUENCE</scope>
    <source>
        <strain evidence="2">TFB9207</strain>
    </source>
</reference>
<dbReference type="Proteomes" id="UP001163846">
    <property type="component" value="Unassembled WGS sequence"/>
</dbReference>
<name>A0AA38NZI7_9AGAR</name>
<proteinExistence type="predicted"/>
<dbReference type="AlphaFoldDB" id="A0AA38NZI7"/>
<feature type="region of interest" description="Disordered" evidence="1">
    <location>
        <begin position="224"/>
        <end position="255"/>
    </location>
</feature>
<feature type="compositionally biased region" description="Low complexity" evidence="1">
    <location>
        <begin position="237"/>
        <end position="255"/>
    </location>
</feature>
<evidence type="ECO:0000313" key="3">
    <source>
        <dbReference type="Proteomes" id="UP001163846"/>
    </source>
</evidence>
<evidence type="ECO:0000313" key="2">
    <source>
        <dbReference type="EMBL" id="KAJ3833410.1"/>
    </source>
</evidence>
<feature type="region of interest" description="Disordered" evidence="1">
    <location>
        <begin position="128"/>
        <end position="160"/>
    </location>
</feature>
<sequence>MSTAPATPFFAPRDHPGIVLKWKEQVFEVTCEGTPPVQIPVDDMILAIQTSAALRRGWKIPITPQYVEITRAINQFLPFDSIAWFTFVNDGKTYNSKAVIGYDCFFTTIQQIQLREAGKITKKLNFDVNKTFPKPPRPSSGHANRRDNRRSGGSSNLFTRLSQSQADRDIMVLGLMSYVRQAESQGHRKNRMPKAVRGAEAYQRSVNGDASTVAGLNDRINAWRITTPGKGDNAMDSSGPSAGPSVGPSAGPSTA</sequence>
<organism evidence="2 3">
    <name type="scientific">Lentinula raphanica</name>
    <dbReference type="NCBI Taxonomy" id="153919"/>
    <lineage>
        <taxon>Eukaryota</taxon>
        <taxon>Fungi</taxon>
        <taxon>Dikarya</taxon>
        <taxon>Basidiomycota</taxon>
        <taxon>Agaricomycotina</taxon>
        <taxon>Agaricomycetes</taxon>
        <taxon>Agaricomycetidae</taxon>
        <taxon>Agaricales</taxon>
        <taxon>Marasmiineae</taxon>
        <taxon>Omphalotaceae</taxon>
        <taxon>Lentinula</taxon>
    </lineage>
</organism>
<evidence type="ECO:0000256" key="1">
    <source>
        <dbReference type="SAM" id="MobiDB-lite"/>
    </source>
</evidence>
<keyword evidence="3" id="KW-1185">Reference proteome</keyword>
<accession>A0AA38NZI7</accession>
<protein>
    <submittedName>
        <fullName evidence="2">Uncharacterized protein</fullName>
    </submittedName>
</protein>
<feature type="region of interest" description="Disordered" evidence="1">
    <location>
        <begin position="182"/>
        <end position="203"/>
    </location>
</feature>